<dbReference type="GO" id="GO:0080025">
    <property type="term" value="F:phosphatidylinositol-3,5-bisphosphate binding"/>
    <property type="evidence" value="ECO:0000318"/>
    <property type="project" value="GO_Central"/>
</dbReference>
<feature type="region of interest" description="Disordered" evidence="1">
    <location>
        <begin position="1202"/>
        <end position="1226"/>
    </location>
</feature>
<dbReference type="PROSITE" id="PS01159">
    <property type="entry name" value="WW_DOMAIN_1"/>
    <property type="match status" value="1"/>
</dbReference>
<evidence type="ECO:0000259" key="2">
    <source>
        <dbReference type="PROSITE" id="PS50003"/>
    </source>
</evidence>
<dbReference type="FunFam" id="2.30.29.30:FF:000083">
    <property type="entry name" value="Pleckstrin homology domain-containing family A member 5"/>
    <property type="match status" value="1"/>
</dbReference>
<dbReference type="GO" id="GO:0010314">
    <property type="term" value="F:phosphatidylinositol-5-phosphate binding"/>
    <property type="evidence" value="ECO:0000318"/>
    <property type="project" value="GO_Central"/>
</dbReference>
<accession>A0A8J1MQP0</accession>
<feature type="domain" description="WW" evidence="3">
    <location>
        <begin position="53"/>
        <end position="86"/>
    </location>
</feature>
<dbReference type="GO" id="GO:0070273">
    <property type="term" value="F:phosphatidylinositol-4-phosphate binding"/>
    <property type="evidence" value="ECO:0000318"/>
    <property type="project" value="GO_Central"/>
</dbReference>
<dbReference type="InterPro" id="IPR011993">
    <property type="entry name" value="PH-like_dom_sf"/>
</dbReference>
<feature type="region of interest" description="Disordered" evidence="1">
    <location>
        <begin position="447"/>
        <end position="476"/>
    </location>
</feature>
<dbReference type="InterPro" id="IPR001849">
    <property type="entry name" value="PH_domain"/>
</dbReference>
<reference evidence="4" key="1">
    <citation type="submission" date="2024-06" db="UniProtKB">
        <authorList>
            <consortium name="RefSeq"/>
        </authorList>
    </citation>
    <scope>NUCLEOTIDE SEQUENCE [LARGE SCALE GENOMIC DNA]</scope>
    <source>
        <strain evidence="4">J_2021</strain>
    </source>
</reference>
<feature type="region of interest" description="Disordered" evidence="1">
    <location>
        <begin position="1113"/>
        <end position="1175"/>
    </location>
</feature>
<evidence type="ECO:0000256" key="1">
    <source>
        <dbReference type="SAM" id="MobiDB-lite"/>
    </source>
</evidence>
<dbReference type="OrthoDB" id="43122at2759"/>
<dbReference type="PROSITE" id="PS50003">
    <property type="entry name" value="PH_DOMAIN"/>
    <property type="match status" value="1"/>
</dbReference>
<sequence>MAAPDWLCSLPDSWRFGITRGGRIFFINEEAKSTTWLHPLTGETLLTGHRKTPDLPTGWQEGYTFEGARYYINHNERNVTCTHPVSGQPSQENCIFVLNEQTPPSVSSQEQKDLTVSMSSESPNCNTQPPDNPSSPLTRSSRSSGKIHNFGKRSNSIKRNPNAPVAMRGWLYKKANSGMKLWKKRWFVLSDLCLFYYRDEKEEGVLGSILLPSFQIRMLTPDDHINRSFAFKAAHSNMRTYYFCTDSAKEMELWMRAMTDASLVHSKPANRVEPIKCEKVAPPELNHVANHRLLIRPEANNNQRNTELSRLVGKKSLEAEKYGFQQGEKPLTKITSGRPGMSDYETLHTVQYRSAHINGPDIQGHFSEPDSADPHRTVTANTEPERIMQRTNSLLQLGQWIRAQRDKEFEGESRGSVMSYQTLPRNMPSHHMQTLPRYPEGYQTLPRQPKARPESLCSTTGYEQSLGPMNVTGEEKRRSIRDDTMWQLYEWQQRQFYNKQTTIRRHGSLTSPKTMIHISDQTLQSIPMSPSHGSISGYHTYSPHRSYRSDISSPVQIGDITIDRRHKAFSNKHAFVPDRRSMPAGVNLQPVTPQGFQGKTPEELTLMLIKLRRQQAELGSIREYTLAQLMRLKSFCSPKNEILSHHLQRNLIYVDHQMKENEPLITMVHTMIENSALRPQLFQQMVQDDGRSTAHKYRSEELDIDAKLSRLCEQEKVVQALEEKLQQLHKEKYTLEQALLSASQEIELNADNATTIQSVVLQRDDLQDGLLSTCREVSRATAELERSWREYDKLERDVTAARNQMREQLERLGGVQTETGGIQRAQMQKEIWRIQDVMEGLSKHKQHRTQAAAESESHEISTGKGANEEKAPPRPPLPRSYDLPEGASTMPPMPSKSSPALLCYTRGPAHLPDDKTSDHVQGYQRNGSYGGPDYRLYKSEPELTTVAEVDETNADDKSEAAVNLESGASKGSHFPVGVVSPRAKSPPLESTTIASYVTLRKGKKMEPKTDRPRSALEHLCIADTPRTRMTVEEQLERMKKHQQPCLRKKAFSLFGAPEQSPSQSPSFSRENSLKMIRRREDKIFSNIKDIENAVRENSTQRESPAEEILRLKETAERSDPDSEAGDAAGGTGSFAVSDAKETLELDPLVLSNPVGSVQSPEEISSPAPPSLTNHKPDLCCATEPLAPAIVSPYDFAADPLKRRTSLEAATPSPPEPSPAQAQLTEGTHFMCV</sequence>
<feature type="compositionally biased region" description="Basic and acidic residues" evidence="1">
    <location>
        <begin position="855"/>
        <end position="872"/>
    </location>
</feature>
<dbReference type="Pfam" id="PF00169">
    <property type="entry name" value="PH"/>
    <property type="match status" value="1"/>
</dbReference>
<dbReference type="Pfam" id="PF25541">
    <property type="entry name" value="TBCA_PH"/>
    <property type="match status" value="1"/>
</dbReference>
<feature type="domain" description="PH" evidence="2">
    <location>
        <begin position="164"/>
        <end position="263"/>
    </location>
</feature>
<gene>
    <name evidence="5" type="primary">LOC108712509</name>
</gene>
<dbReference type="GO" id="GO:0005829">
    <property type="term" value="C:cytosol"/>
    <property type="evidence" value="ECO:0000318"/>
    <property type="project" value="GO_Central"/>
</dbReference>
<proteinExistence type="predicted"/>
<feature type="region of interest" description="Disordered" evidence="1">
    <location>
        <begin position="102"/>
        <end position="161"/>
    </location>
</feature>
<dbReference type="CTD" id="108712509"/>
<dbReference type="InterPro" id="IPR057971">
    <property type="entry name" value="PKHA4-7_TBCA"/>
</dbReference>
<dbReference type="RefSeq" id="XP_041443751.1">
    <property type="nucleotide sequence ID" value="XM_041587817.1"/>
</dbReference>
<dbReference type="Gene3D" id="2.20.70.10">
    <property type="match status" value="2"/>
</dbReference>
<dbReference type="SUPFAM" id="SSF50729">
    <property type="entry name" value="PH domain-like"/>
    <property type="match status" value="1"/>
</dbReference>
<dbReference type="SMART" id="SM00233">
    <property type="entry name" value="PH"/>
    <property type="match status" value="1"/>
</dbReference>
<dbReference type="CDD" id="cd00201">
    <property type="entry name" value="WW"/>
    <property type="match status" value="2"/>
</dbReference>
<evidence type="ECO:0000313" key="5">
    <source>
        <dbReference type="RefSeq" id="XP_041443751.1"/>
    </source>
</evidence>
<protein>
    <submittedName>
        <fullName evidence="5">Pleckstrin homology domain-containing family A member 5 isoform X1</fullName>
    </submittedName>
</protein>
<dbReference type="Proteomes" id="UP000186698">
    <property type="component" value="Chromosome 3S"/>
</dbReference>
<dbReference type="PROSITE" id="PS50020">
    <property type="entry name" value="WW_DOMAIN_2"/>
    <property type="match status" value="2"/>
</dbReference>
<evidence type="ECO:0000313" key="4">
    <source>
        <dbReference type="Proteomes" id="UP000186698"/>
    </source>
</evidence>
<feature type="domain" description="WW" evidence="3">
    <location>
        <begin position="8"/>
        <end position="41"/>
    </location>
</feature>
<dbReference type="SMART" id="SM00456">
    <property type="entry name" value="WW"/>
    <property type="match status" value="2"/>
</dbReference>
<dbReference type="PANTHER" id="PTHR12752:SF3">
    <property type="entry name" value="PLECKSTRIN HOMOLOGY DOMAIN-CONTAINING FAMILY A MEMBER 5"/>
    <property type="match status" value="1"/>
</dbReference>
<feature type="compositionally biased region" description="Low complexity" evidence="1">
    <location>
        <begin position="134"/>
        <end position="144"/>
    </location>
</feature>
<keyword evidence="4" id="KW-1185">Reference proteome</keyword>
<name>A0A8J1MQP0_XENLA</name>
<evidence type="ECO:0000259" key="3">
    <source>
        <dbReference type="PROSITE" id="PS50020"/>
    </source>
</evidence>
<reference evidence="5" key="2">
    <citation type="submission" date="2025-08" db="UniProtKB">
        <authorList>
            <consortium name="RefSeq"/>
        </authorList>
    </citation>
    <scope>IDENTIFICATION</scope>
    <source>
        <strain evidence="5">J_2021</strain>
        <tissue evidence="5">Erythrocytes</tissue>
    </source>
</reference>
<dbReference type="InterPro" id="IPR036020">
    <property type="entry name" value="WW_dom_sf"/>
</dbReference>
<dbReference type="InterPro" id="IPR001202">
    <property type="entry name" value="WW_dom"/>
</dbReference>
<dbReference type="PANTHER" id="PTHR12752">
    <property type="entry name" value="PHOSPHOINOSITOL 3-PHOSPHATE-BINDING PROTEIN"/>
    <property type="match status" value="1"/>
</dbReference>
<organism evidence="4 5">
    <name type="scientific">Xenopus laevis</name>
    <name type="common">African clawed frog</name>
    <dbReference type="NCBI Taxonomy" id="8355"/>
    <lineage>
        <taxon>Eukaryota</taxon>
        <taxon>Metazoa</taxon>
        <taxon>Chordata</taxon>
        <taxon>Craniata</taxon>
        <taxon>Vertebrata</taxon>
        <taxon>Euteleostomi</taxon>
        <taxon>Amphibia</taxon>
        <taxon>Batrachia</taxon>
        <taxon>Anura</taxon>
        <taxon>Pipoidea</taxon>
        <taxon>Pipidae</taxon>
        <taxon>Xenopodinae</taxon>
        <taxon>Xenopus</taxon>
        <taxon>Xenopus</taxon>
    </lineage>
</organism>
<dbReference type="GeneID" id="108712509"/>
<dbReference type="CDD" id="cd13248">
    <property type="entry name" value="PH_PEPP1_2_3"/>
    <property type="match status" value="1"/>
</dbReference>
<dbReference type="AlphaFoldDB" id="A0A8J1MQP0"/>
<dbReference type="InterPro" id="IPR040392">
    <property type="entry name" value="PKHA4-7_PH"/>
</dbReference>
<dbReference type="GO" id="GO:0032266">
    <property type="term" value="F:phosphatidylinositol-3-phosphate binding"/>
    <property type="evidence" value="ECO:0000318"/>
    <property type="project" value="GO_Central"/>
</dbReference>
<feature type="compositionally biased region" description="Polar residues" evidence="1">
    <location>
        <begin position="102"/>
        <end position="129"/>
    </location>
</feature>
<dbReference type="KEGG" id="xla:108712509"/>
<feature type="region of interest" description="Disordered" evidence="1">
    <location>
        <begin position="841"/>
        <end position="921"/>
    </location>
</feature>
<dbReference type="Gene3D" id="2.30.29.30">
    <property type="entry name" value="Pleckstrin-homology domain (PH domain)/Phosphotyrosine-binding domain (PTB)"/>
    <property type="match status" value="1"/>
</dbReference>
<dbReference type="SUPFAM" id="SSF51045">
    <property type="entry name" value="WW domain"/>
    <property type="match status" value="2"/>
</dbReference>